<dbReference type="EMBL" id="CALNXI010002455">
    <property type="protein sequence ID" value="CAH3187875.1"/>
    <property type="molecule type" value="Genomic_DNA"/>
</dbReference>
<gene>
    <name evidence="1" type="ORF">PEVE_00017985</name>
</gene>
<name>A0ABN8SCD8_9CNID</name>
<organism evidence="1 2">
    <name type="scientific">Porites evermanni</name>
    <dbReference type="NCBI Taxonomy" id="104178"/>
    <lineage>
        <taxon>Eukaryota</taxon>
        <taxon>Metazoa</taxon>
        <taxon>Cnidaria</taxon>
        <taxon>Anthozoa</taxon>
        <taxon>Hexacorallia</taxon>
        <taxon>Scleractinia</taxon>
        <taxon>Fungiina</taxon>
        <taxon>Poritidae</taxon>
        <taxon>Porites</taxon>
    </lineage>
</organism>
<sequence>MRLPKELDHVGVEQRRARRLQRRVYRCPGPNAIWHIEGYDKLTPFGFEVSSTNHDPSLIAGYYMACVEQLAAPEWFGLTVAWKIESEQHFIKCFTTIQTISKCTDIDMWHQPRIRG</sequence>
<dbReference type="PANTHER" id="PTHR46177:SF1">
    <property type="entry name" value="INTEGRASE CATALYTIC DOMAIN-CONTAINING PROTEIN"/>
    <property type="match status" value="1"/>
</dbReference>
<keyword evidence="2" id="KW-1185">Reference proteome</keyword>
<evidence type="ECO:0000313" key="2">
    <source>
        <dbReference type="Proteomes" id="UP001159427"/>
    </source>
</evidence>
<protein>
    <submittedName>
        <fullName evidence="1">Uncharacterized protein</fullName>
    </submittedName>
</protein>
<dbReference type="Proteomes" id="UP001159427">
    <property type="component" value="Unassembled WGS sequence"/>
</dbReference>
<accession>A0ABN8SCD8</accession>
<dbReference type="PANTHER" id="PTHR46177">
    <property type="entry name" value="INTEGRASE CATALYTIC DOMAIN-CONTAINING PROTEIN"/>
    <property type="match status" value="1"/>
</dbReference>
<evidence type="ECO:0000313" key="1">
    <source>
        <dbReference type="EMBL" id="CAH3187875.1"/>
    </source>
</evidence>
<comment type="caution">
    <text evidence="1">The sequence shown here is derived from an EMBL/GenBank/DDBJ whole genome shotgun (WGS) entry which is preliminary data.</text>
</comment>
<proteinExistence type="predicted"/>
<reference evidence="1 2" key="1">
    <citation type="submission" date="2022-05" db="EMBL/GenBank/DDBJ databases">
        <authorList>
            <consortium name="Genoscope - CEA"/>
            <person name="William W."/>
        </authorList>
    </citation>
    <scope>NUCLEOTIDE SEQUENCE [LARGE SCALE GENOMIC DNA]</scope>
</reference>